<reference evidence="1 2" key="1">
    <citation type="submission" date="2023-11" db="EMBL/GenBank/DDBJ databases">
        <title>Halocaridina rubra genome assembly.</title>
        <authorList>
            <person name="Smith C."/>
        </authorList>
    </citation>
    <scope>NUCLEOTIDE SEQUENCE [LARGE SCALE GENOMIC DNA]</scope>
    <source>
        <strain evidence="1">EP-1</strain>
        <tissue evidence="1">Whole</tissue>
    </source>
</reference>
<keyword evidence="2" id="KW-1185">Reference proteome</keyword>
<dbReference type="EMBL" id="JAXCGZ010017216">
    <property type="protein sequence ID" value="KAK7068509.1"/>
    <property type="molecule type" value="Genomic_DNA"/>
</dbReference>
<sequence>MSSTSSLDHFIAVIKSSLEHSIVANKPLPLDSFIVIPDKEKVLVRRRPSVNKKEVATDTRNIFRFRSSRTLKDTNFYGDFKAKMLSAGAASKPLAHGHFIVTSLVAYNACELGRAGGRWALVGRTASGPGQLSRSYSELQD</sequence>
<gene>
    <name evidence="1" type="ORF">SK128_018799</name>
</gene>
<protein>
    <submittedName>
        <fullName evidence="1">Uncharacterized protein</fullName>
    </submittedName>
</protein>
<comment type="caution">
    <text evidence="1">The sequence shown here is derived from an EMBL/GenBank/DDBJ whole genome shotgun (WGS) entry which is preliminary data.</text>
</comment>
<evidence type="ECO:0000313" key="1">
    <source>
        <dbReference type="EMBL" id="KAK7068509.1"/>
    </source>
</evidence>
<accession>A0AAN8WY10</accession>
<dbReference type="AlphaFoldDB" id="A0AAN8WY10"/>
<evidence type="ECO:0000313" key="2">
    <source>
        <dbReference type="Proteomes" id="UP001381693"/>
    </source>
</evidence>
<organism evidence="1 2">
    <name type="scientific">Halocaridina rubra</name>
    <name type="common">Hawaiian red shrimp</name>
    <dbReference type="NCBI Taxonomy" id="373956"/>
    <lineage>
        <taxon>Eukaryota</taxon>
        <taxon>Metazoa</taxon>
        <taxon>Ecdysozoa</taxon>
        <taxon>Arthropoda</taxon>
        <taxon>Crustacea</taxon>
        <taxon>Multicrustacea</taxon>
        <taxon>Malacostraca</taxon>
        <taxon>Eumalacostraca</taxon>
        <taxon>Eucarida</taxon>
        <taxon>Decapoda</taxon>
        <taxon>Pleocyemata</taxon>
        <taxon>Caridea</taxon>
        <taxon>Atyoidea</taxon>
        <taxon>Atyidae</taxon>
        <taxon>Halocaridina</taxon>
    </lineage>
</organism>
<proteinExistence type="predicted"/>
<name>A0AAN8WY10_HALRR</name>
<dbReference type="Proteomes" id="UP001381693">
    <property type="component" value="Unassembled WGS sequence"/>
</dbReference>